<dbReference type="InterPro" id="IPR003593">
    <property type="entry name" value="AAA+_ATPase"/>
</dbReference>
<dbReference type="InterPro" id="IPR050093">
    <property type="entry name" value="ABC_SmlMolc_Importer"/>
</dbReference>
<evidence type="ECO:0000256" key="3">
    <source>
        <dbReference type="ARBA" id="ARBA00022741"/>
    </source>
</evidence>
<dbReference type="AlphaFoldDB" id="A0A7V7TWP2"/>
<dbReference type="InterPro" id="IPR003439">
    <property type="entry name" value="ABC_transporter-like_ATP-bd"/>
</dbReference>
<name>A0A7V7TWP2_9HYPH</name>
<dbReference type="GO" id="GO:0016887">
    <property type="term" value="F:ATP hydrolysis activity"/>
    <property type="evidence" value="ECO:0007669"/>
    <property type="project" value="InterPro"/>
</dbReference>
<keyword evidence="3" id="KW-0547">Nucleotide-binding</keyword>
<accession>A0A7V7TWP2</accession>
<dbReference type="InterPro" id="IPR013611">
    <property type="entry name" value="Transp-assoc_OB_typ2"/>
</dbReference>
<comment type="similarity">
    <text evidence="1">Belongs to the ABC transporter superfamily.</text>
</comment>
<dbReference type="Pfam" id="PF00005">
    <property type="entry name" value="ABC_tran"/>
    <property type="match status" value="1"/>
</dbReference>
<evidence type="ECO:0000313" key="6">
    <source>
        <dbReference type="EMBL" id="KAB0680218.1"/>
    </source>
</evidence>
<dbReference type="InterPro" id="IPR008995">
    <property type="entry name" value="Mo/tungstate-bd_C_term_dom"/>
</dbReference>
<dbReference type="PANTHER" id="PTHR42781:SF4">
    <property type="entry name" value="SPERMIDINE_PUTRESCINE IMPORT ATP-BINDING PROTEIN POTA"/>
    <property type="match status" value="1"/>
</dbReference>
<dbReference type="Gene3D" id="2.40.50.100">
    <property type="match status" value="1"/>
</dbReference>
<dbReference type="PROSITE" id="PS50893">
    <property type="entry name" value="ABC_TRANSPORTER_2"/>
    <property type="match status" value="1"/>
</dbReference>
<evidence type="ECO:0000313" key="7">
    <source>
        <dbReference type="Proteomes" id="UP000432089"/>
    </source>
</evidence>
<dbReference type="GO" id="GO:0005524">
    <property type="term" value="F:ATP binding"/>
    <property type="evidence" value="ECO:0007669"/>
    <property type="project" value="UniProtKB-KW"/>
</dbReference>
<dbReference type="GO" id="GO:0043190">
    <property type="term" value="C:ATP-binding cassette (ABC) transporter complex"/>
    <property type="evidence" value="ECO:0007669"/>
    <property type="project" value="InterPro"/>
</dbReference>
<dbReference type="SUPFAM" id="SSF52540">
    <property type="entry name" value="P-loop containing nucleoside triphosphate hydrolases"/>
    <property type="match status" value="1"/>
</dbReference>
<dbReference type="PROSITE" id="PS00211">
    <property type="entry name" value="ABC_TRANSPORTER_1"/>
    <property type="match status" value="1"/>
</dbReference>
<dbReference type="SUPFAM" id="SSF50331">
    <property type="entry name" value="MOP-like"/>
    <property type="match status" value="1"/>
</dbReference>
<protein>
    <submittedName>
        <fullName evidence="6">ABC transporter ATP-binding protein</fullName>
    </submittedName>
</protein>
<evidence type="ECO:0000256" key="4">
    <source>
        <dbReference type="ARBA" id="ARBA00022840"/>
    </source>
</evidence>
<organism evidence="6 7">
    <name type="scientific">Plantimonas leprariae</name>
    <dbReference type="NCBI Taxonomy" id="2615207"/>
    <lineage>
        <taxon>Bacteria</taxon>
        <taxon>Pseudomonadati</taxon>
        <taxon>Pseudomonadota</taxon>
        <taxon>Alphaproteobacteria</taxon>
        <taxon>Hyphomicrobiales</taxon>
        <taxon>Aurantimonadaceae</taxon>
        <taxon>Plantimonas</taxon>
    </lineage>
</organism>
<feature type="domain" description="ABC transporter" evidence="5">
    <location>
        <begin position="4"/>
        <end position="234"/>
    </location>
</feature>
<comment type="caution">
    <text evidence="6">The sequence shown here is derived from an EMBL/GenBank/DDBJ whole genome shotgun (WGS) entry which is preliminary data.</text>
</comment>
<keyword evidence="4 6" id="KW-0067">ATP-binding</keyword>
<evidence type="ECO:0000256" key="1">
    <source>
        <dbReference type="ARBA" id="ARBA00005417"/>
    </source>
</evidence>
<gene>
    <name evidence="6" type="ORF">F6X38_08515</name>
</gene>
<evidence type="ECO:0000256" key="2">
    <source>
        <dbReference type="ARBA" id="ARBA00022448"/>
    </source>
</evidence>
<keyword evidence="7" id="KW-1185">Reference proteome</keyword>
<dbReference type="FunFam" id="3.40.50.300:FF:000425">
    <property type="entry name" value="Probable ABC transporter, ATP-binding subunit"/>
    <property type="match status" value="1"/>
</dbReference>
<dbReference type="Gene3D" id="3.40.50.300">
    <property type="entry name" value="P-loop containing nucleotide triphosphate hydrolases"/>
    <property type="match status" value="1"/>
</dbReference>
<sequence>MSFLILKSVRKSFGPHTVVHDFDLAIERGEFVTFLGPSGCGKTTLLRMVAGFEAPTAGTITVDGRDVTHLPPNARKVGMVFQAYALFPNMTVADNVAFGLKVAGRPKEEIRSRVEEMLALIKLGHLGGRYPYQLSGGQQQRVALARALAVRPQLLLLDEPLSALDAKIRLSLRQEIRDLQRKLGITAIFVTHDQEEALSISDRIVVLNEGRAEQVGTPFEIYNHPRTRFAASFIGTLSLLEGEAAGEGRMRVEGQEIRVPANGNAPGRPLTLALRPEALSLHPVAAKENRLEGTIEEVDFLGSVVRMRVRVGGTTLLMDNFNDPATPPPARGEKVTLHFAPADGQLLDQPLAEAAE</sequence>
<dbReference type="RefSeq" id="WP_150969291.1">
    <property type="nucleotide sequence ID" value="NZ_VZDO01000005.1"/>
</dbReference>
<dbReference type="InterPro" id="IPR017871">
    <property type="entry name" value="ABC_transporter-like_CS"/>
</dbReference>
<dbReference type="EMBL" id="VZDO01000005">
    <property type="protein sequence ID" value="KAB0680218.1"/>
    <property type="molecule type" value="Genomic_DNA"/>
</dbReference>
<evidence type="ECO:0000259" key="5">
    <source>
        <dbReference type="PROSITE" id="PS50893"/>
    </source>
</evidence>
<dbReference type="GO" id="GO:0015697">
    <property type="term" value="P:quaternary ammonium group transport"/>
    <property type="evidence" value="ECO:0007669"/>
    <property type="project" value="UniProtKB-ARBA"/>
</dbReference>
<dbReference type="GO" id="GO:0022857">
    <property type="term" value="F:transmembrane transporter activity"/>
    <property type="evidence" value="ECO:0007669"/>
    <property type="project" value="InterPro"/>
</dbReference>
<dbReference type="Pfam" id="PF08402">
    <property type="entry name" value="TOBE_2"/>
    <property type="match status" value="1"/>
</dbReference>
<dbReference type="PANTHER" id="PTHR42781">
    <property type="entry name" value="SPERMIDINE/PUTRESCINE IMPORT ATP-BINDING PROTEIN POTA"/>
    <property type="match status" value="1"/>
</dbReference>
<dbReference type="InterPro" id="IPR027417">
    <property type="entry name" value="P-loop_NTPase"/>
</dbReference>
<dbReference type="SMART" id="SM00382">
    <property type="entry name" value="AAA"/>
    <property type="match status" value="1"/>
</dbReference>
<proteinExistence type="inferred from homology"/>
<keyword evidence="2" id="KW-0813">Transport</keyword>
<reference evidence="6 7" key="1">
    <citation type="submission" date="2019-09" db="EMBL/GenBank/DDBJ databases">
        <title>YIM 132180 draft genome.</title>
        <authorList>
            <person name="Zhang K."/>
        </authorList>
    </citation>
    <scope>NUCLEOTIDE SEQUENCE [LARGE SCALE GENOMIC DNA]</scope>
    <source>
        <strain evidence="6 7">YIM 132180</strain>
    </source>
</reference>
<dbReference type="Proteomes" id="UP000432089">
    <property type="component" value="Unassembled WGS sequence"/>
</dbReference>